<feature type="domain" description="CRAL-TRIO" evidence="1">
    <location>
        <begin position="83"/>
        <end position="245"/>
    </location>
</feature>
<reference evidence="2" key="1">
    <citation type="submission" date="2022-01" db="EMBL/GenBank/DDBJ databases">
        <authorList>
            <person name="King R."/>
        </authorList>
    </citation>
    <scope>NUCLEOTIDE SEQUENCE</scope>
</reference>
<keyword evidence="3" id="KW-1185">Reference proteome</keyword>
<organism evidence="2 3">
    <name type="scientific">Chironomus riparius</name>
    <dbReference type="NCBI Taxonomy" id="315576"/>
    <lineage>
        <taxon>Eukaryota</taxon>
        <taxon>Metazoa</taxon>
        <taxon>Ecdysozoa</taxon>
        <taxon>Arthropoda</taxon>
        <taxon>Hexapoda</taxon>
        <taxon>Insecta</taxon>
        <taxon>Pterygota</taxon>
        <taxon>Neoptera</taxon>
        <taxon>Endopterygota</taxon>
        <taxon>Diptera</taxon>
        <taxon>Nematocera</taxon>
        <taxon>Chironomoidea</taxon>
        <taxon>Chironomidae</taxon>
        <taxon>Chironominae</taxon>
        <taxon>Chironomus</taxon>
    </lineage>
</organism>
<dbReference type="PANTHER" id="PTHR10174:SF222">
    <property type="entry name" value="GH10083P-RELATED"/>
    <property type="match status" value="1"/>
</dbReference>
<sequence length="273" mass="31707">MIESTEKNKKLLEDNQDILSNLEEWISTQPHVSKTLPRTILYRYYKVCDCDLEEAKKLIDINVNFRIKHQYFLANRDVNSVELQRAINNVQYSAFPKLTKEGYAIESYRIINTNSNDFVLKDIFKFVVMVNDVHALLEPNTNGLVSIYDANGFTFSHLMKFVSNMQSLVHFSQYGQEASCVDIKQIHFVNCSQMLTRVISFLKPIISKELSNKFHFHTSGFETLHELIDRECLPTDFGGCGGTLEEYAENTLSNVLKYHDFLKKDENFFLINE</sequence>
<evidence type="ECO:0000259" key="1">
    <source>
        <dbReference type="PROSITE" id="PS50191"/>
    </source>
</evidence>
<dbReference type="InterPro" id="IPR036273">
    <property type="entry name" value="CRAL/TRIO_N_dom_sf"/>
</dbReference>
<dbReference type="InterPro" id="IPR001251">
    <property type="entry name" value="CRAL-TRIO_dom"/>
</dbReference>
<dbReference type="OrthoDB" id="1434354at2759"/>
<dbReference type="PANTHER" id="PTHR10174">
    <property type="entry name" value="ALPHA-TOCOPHEROL TRANSFER PROTEIN-RELATED"/>
    <property type="match status" value="1"/>
</dbReference>
<name>A0A9N9RXP5_9DIPT</name>
<dbReference type="SUPFAM" id="SSF52087">
    <property type="entry name" value="CRAL/TRIO domain"/>
    <property type="match status" value="1"/>
</dbReference>
<dbReference type="CDD" id="cd00170">
    <property type="entry name" value="SEC14"/>
    <property type="match status" value="1"/>
</dbReference>
<dbReference type="EMBL" id="OU895878">
    <property type="protein sequence ID" value="CAG9805306.1"/>
    <property type="molecule type" value="Genomic_DNA"/>
</dbReference>
<evidence type="ECO:0000313" key="2">
    <source>
        <dbReference type="EMBL" id="CAG9805306.1"/>
    </source>
</evidence>
<dbReference type="InterPro" id="IPR036865">
    <property type="entry name" value="CRAL-TRIO_dom_sf"/>
</dbReference>
<accession>A0A9N9RXP5</accession>
<proteinExistence type="predicted"/>
<dbReference type="SMART" id="SM00516">
    <property type="entry name" value="SEC14"/>
    <property type="match status" value="1"/>
</dbReference>
<dbReference type="Proteomes" id="UP001153620">
    <property type="component" value="Chromosome 2"/>
</dbReference>
<gene>
    <name evidence="2" type="ORF">CHIRRI_LOCUS8180</name>
</gene>
<dbReference type="GO" id="GO:1902936">
    <property type="term" value="F:phosphatidylinositol bisphosphate binding"/>
    <property type="evidence" value="ECO:0007669"/>
    <property type="project" value="TreeGrafter"/>
</dbReference>
<dbReference type="AlphaFoldDB" id="A0A9N9RXP5"/>
<dbReference type="Pfam" id="PF00650">
    <property type="entry name" value="CRAL_TRIO"/>
    <property type="match status" value="1"/>
</dbReference>
<dbReference type="Gene3D" id="3.40.525.10">
    <property type="entry name" value="CRAL-TRIO lipid binding domain"/>
    <property type="match status" value="1"/>
</dbReference>
<protein>
    <recommendedName>
        <fullName evidence="1">CRAL-TRIO domain-containing protein</fullName>
    </recommendedName>
</protein>
<reference evidence="2" key="2">
    <citation type="submission" date="2022-10" db="EMBL/GenBank/DDBJ databases">
        <authorList>
            <consortium name="ENA_rothamsted_submissions"/>
            <consortium name="culmorum"/>
            <person name="King R."/>
        </authorList>
    </citation>
    <scope>NUCLEOTIDE SEQUENCE</scope>
</reference>
<dbReference type="SUPFAM" id="SSF46938">
    <property type="entry name" value="CRAL/TRIO N-terminal domain"/>
    <property type="match status" value="1"/>
</dbReference>
<dbReference type="PROSITE" id="PS50191">
    <property type="entry name" value="CRAL_TRIO"/>
    <property type="match status" value="1"/>
</dbReference>
<evidence type="ECO:0000313" key="3">
    <source>
        <dbReference type="Proteomes" id="UP001153620"/>
    </source>
</evidence>
<dbReference type="GO" id="GO:0016020">
    <property type="term" value="C:membrane"/>
    <property type="evidence" value="ECO:0007669"/>
    <property type="project" value="TreeGrafter"/>
</dbReference>